<evidence type="ECO:0000313" key="3">
    <source>
        <dbReference type="Proteomes" id="UP000247454"/>
    </source>
</evidence>
<protein>
    <submittedName>
        <fullName evidence="2">Uncharacterized protein</fullName>
    </submittedName>
</protein>
<dbReference type="RefSeq" id="WP_210206153.1">
    <property type="nucleotide sequence ID" value="NZ_QJTF01000018.1"/>
</dbReference>
<evidence type="ECO:0000256" key="1">
    <source>
        <dbReference type="SAM" id="MobiDB-lite"/>
    </source>
</evidence>
<proteinExistence type="predicted"/>
<sequence>MQAKERLYLTADKERLVGAGDKRASTLYAVPGDEIPQSAAGKFGLVDGLLKASRTGAAEADAKTKADAGTKATADATAKAKAEKEAREKADKEAKAGADKGEK</sequence>
<gene>
    <name evidence="2" type="ORF">C7477_11843</name>
</gene>
<dbReference type="EMBL" id="QJTF01000018">
    <property type="protein sequence ID" value="PYE86905.1"/>
    <property type="molecule type" value="Genomic_DNA"/>
</dbReference>
<feature type="compositionally biased region" description="Basic and acidic residues" evidence="1">
    <location>
        <begin position="78"/>
        <end position="103"/>
    </location>
</feature>
<reference evidence="2 3" key="1">
    <citation type="submission" date="2018-06" db="EMBL/GenBank/DDBJ databases">
        <title>Genomic Encyclopedia of Type Strains, Phase III (KMG-III): the genomes of soil and plant-associated and newly described type strains.</title>
        <authorList>
            <person name="Whitman W."/>
        </authorList>
    </citation>
    <scope>NUCLEOTIDE SEQUENCE [LARGE SCALE GENOMIC DNA]</scope>
    <source>
        <strain evidence="2 3">ORS 1419</strain>
    </source>
</reference>
<evidence type="ECO:0000313" key="2">
    <source>
        <dbReference type="EMBL" id="PYE86905.1"/>
    </source>
</evidence>
<comment type="caution">
    <text evidence="2">The sequence shown here is derived from an EMBL/GenBank/DDBJ whole genome shotgun (WGS) entry which is preliminary data.</text>
</comment>
<feature type="region of interest" description="Disordered" evidence="1">
    <location>
        <begin position="56"/>
        <end position="103"/>
    </location>
</feature>
<keyword evidence="3" id="KW-1185">Reference proteome</keyword>
<organism evidence="2 3">
    <name type="scientific">Phyllobacterium leguminum</name>
    <dbReference type="NCBI Taxonomy" id="314237"/>
    <lineage>
        <taxon>Bacteria</taxon>
        <taxon>Pseudomonadati</taxon>
        <taxon>Pseudomonadota</taxon>
        <taxon>Alphaproteobacteria</taxon>
        <taxon>Hyphomicrobiales</taxon>
        <taxon>Phyllobacteriaceae</taxon>
        <taxon>Phyllobacterium</taxon>
    </lineage>
</organism>
<accession>A0A318T8G3</accession>
<dbReference type="Proteomes" id="UP000247454">
    <property type="component" value="Unassembled WGS sequence"/>
</dbReference>
<dbReference type="AlphaFoldDB" id="A0A318T8G3"/>
<name>A0A318T8G3_9HYPH</name>